<evidence type="ECO:0000256" key="3">
    <source>
        <dbReference type="ARBA" id="ARBA00022737"/>
    </source>
</evidence>
<dbReference type="InterPro" id="IPR001680">
    <property type="entry name" value="WD40_rpt"/>
</dbReference>
<dbReference type="Pfam" id="PF00400">
    <property type="entry name" value="WD40"/>
    <property type="match status" value="2"/>
</dbReference>
<dbReference type="PROSITE" id="PS50082">
    <property type="entry name" value="WD_REPEATS_2"/>
    <property type="match status" value="1"/>
</dbReference>
<reference evidence="6 7" key="1">
    <citation type="submission" date="2014-04" db="EMBL/GenBank/DDBJ databases">
        <authorList>
            <consortium name="DOE Joint Genome Institute"/>
            <person name="Kuo A."/>
            <person name="Gay G."/>
            <person name="Dore J."/>
            <person name="Kohler A."/>
            <person name="Nagy L.G."/>
            <person name="Floudas D."/>
            <person name="Copeland A."/>
            <person name="Barry K.W."/>
            <person name="Cichocki N."/>
            <person name="Veneault-Fourrey C."/>
            <person name="LaButti K."/>
            <person name="Lindquist E.A."/>
            <person name="Lipzen A."/>
            <person name="Lundell T."/>
            <person name="Morin E."/>
            <person name="Murat C."/>
            <person name="Sun H."/>
            <person name="Tunlid A."/>
            <person name="Henrissat B."/>
            <person name="Grigoriev I.V."/>
            <person name="Hibbett D.S."/>
            <person name="Martin F."/>
            <person name="Nordberg H.P."/>
            <person name="Cantor M.N."/>
            <person name="Hua S.X."/>
        </authorList>
    </citation>
    <scope>NUCLEOTIDE SEQUENCE [LARGE SCALE GENOMIC DNA]</scope>
    <source>
        <strain evidence="7">h7</strain>
    </source>
</reference>
<evidence type="ECO:0000256" key="2">
    <source>
        <dbReference type="ARBA" id="ARBA00022574"/>
    </source>
</evidence>
<dbReference type="PANTHER" id="PTHR44040">
    <property type="entry name" value="RETINOBLASTOMA-BINDING PROTEIN 5"/>
    <property type="match status" value="1"/>
</dbReference>
<evidence type="ECO:0000313" key="6">
    <source>
        <dbReference type="EMBL" id="KIM42814.1"/>
    </source>
</evidence>
<dbReference type="Gene3D" id="2.130.10.10">
    <property type="entry name" value="YVTN repeat-like/Quinoprotein amine dehydrogenase"/>
    <property type="match status" value="2"/>
</dbReference>
<keyword evidence="7" id="KW-1185">Reference proteome</keyword>
<evidence type="ECO:0000256" key="5">
    <source>
        <dbReference type="PROSITE-ProRule" id="PRU00221"/>
    </source>
</evidence>
<dbReference type="PROSITE" id="PS00678">
    <property type="entry name" value="WD_REPEATS_1"/>
    <property type="match status" value="1"/>
</dbReference>
<dbReference type="SUPFAM" id="SSF50978">
    <property type="entry name" value="WD40 repeat-like"/>
    <property type="match status" value="1"/>
</dbReference>
<dbReference type="InterPro" id="IPR037850">
    <property type="entry name" value="RBBP5/Swd1"/>
</dbReference>
<protein>
    <submittedName>
        <fullName evidence="6">Uncharacterized protein</fullName>
    </submittedName>
</protein>
<reference evidence="7" key="2">
    <citation type="submission" date="2015-01" db="EMBL/GenBank/DDBJ databases">
        <title>Evolutionary Origins and Diversification of the Mycorrhizal Mutualists.</title>
        <authorList>
            <consortium name="DOE Joint Genome Institute"/>
            <consortium name="Mycorrhizal Genomics Consortium"/>
            <person name="Kohler A."/>
            <person name="Kuo A."/>
            <person name="Nagy L.G."/>
            <person name="Floudas D."/>
            <person name="Copeland A."/>
            <person name="Barry K.W."/>
            <person name="Cichocki N."/>
            <person name="Veneault-Fourrey C."/>
            <person name="LaButti K."/>
            <person name="Lindquist E.A."/>
            <person name="Lipzen A."/>
            <person name="Lundell T."/>
            <person name="Morin E."/>
            <person name="Murat C."/>
            <person name="Riley R."/>
            <person name="Ohm R."/>
            <person name="Sun H."/>
            <person name="Tunlid A."/>
            <person name="Henrissat B."/>
            <person name="Grigoriev I.V."/>
            <person name="Hibbett D.S."/>
            <person name="Martin F."/>
        </authorList>
    </citation>
    <scope>NUCLEOTIDE SEQUENCE [LARGE SCALE GENOMIC DNA]</scope>
    <source>
        <strain evidence="7">h7</strain>
    </source>
</reference>
<accession>A0A0C3CF37</accession>
<organism evidence="6 7">
    <name type="scientific">Hebeloma cylindrosporum</name>
    <dbReference type="NCBI Taxonomy" id="76867"/>
    <lineage>
        <taxon>Eukaryota</taxon>
        <taxon>Fungi</taxon>
        <taxon>Dikarya</taxon>
        <taxon>Basidiomycota</taxon>
        <taxon>Agaricomycotina</taxon>
        <taxon>Agaricomycetes</taxon>
        <taxon>Agaricomycetidae</taxon>
        <taxon>Agaricales</taxon>
        <taxon>Agaricineae</taxon>
        <taxon>Hymenogastraceae</taxon>
        <taxon>Hebeloma</taxon>
    </lineage>
</organism>
<dbReference type="STRING" id="686832.A0A0C3CF37"/>
<dbReference type="EMBL" id="KN831777">
    <property type="protein sequence ID" value="KIM42814.1"/>
    <property type="molecule type" value="Genomic_DNA"/>
</dbReference>
<dbReference type="HOGENOM" id="CLU_032142_2_1_1"/>
<feature type="repeat" description="WD" evidence="5">
    <location>
        <begin position="61"/>
        <end position="96"/>
    </location>
</feature>
<dbReference type="SMART" id="SM00320">
    <property type="entry name" value="WD40"/>
    <property type="match status" value="7"/>
</dbReference>
<evidence type="ECO:0000256" key="1">
    <source>
        <dbReference type="ARBA" id="ARBA00004123"/>
    </source>
</evidence>
<dbReference type="OrthoDB" id="196858at2759"/>
<sequence>MNESLINPFTLSHPTAVQTSLFAGATFAKFDPTGRFIASAARLAFSVQIWDLETRAPIRWLDGHVKAITNIDWSRNSRYLLTSSRDWNAIIWDLSSPCDPPQRHGSLRFDAPVVSAYFHPKNSQIILALLATGEAYVCDLRKQNRSRIELLETITDEGIEEEENNGQGVMRSPMTVARFDPTGKNIFVGTASGSILVFNTRTKTMIARHKISGAGAMKGFDFAKSGRRLVSNSSDRTLRQFILPSYSNPPTDTELLEQSQPPFLDLELEPTHRFNDPINRTAWHAMCYSPDGDWLAGGAADPSGHKIYIWDISNDGQLASPLDGGREPLLHLHWHPTRSLLASTTNMGNILIWHHPNPERWGAFAGGFEEVDENVEYEEREDEFDIEDEEVQFQRKMKAEEEEVDIDTIVTGAQAAVLGGLGTLSGNMGGAATPIGTGPSGNYSMDIDKLGSGMGDDIEAAWAEEEPDTDIRGAWKMKVIMDSEEASEYY</sequence>
<dbReference type="InterPro" id="IPR015943">
    <property type="entry name" value="WD40/YVTN_repeat-like_dom_sf"/>
</dbReference>
<comment type="subcellular location">
    <subcellularLocation>
        <location evidence="1">Nucleus</location>
    </subcellularLocation>
</comment>
<dbReference type="InterPro" id="IPR036322">
    <property type="entry name" value="WD40_repeat_dom_sf"/>
</dbReference>
<gene>
    <name evidence="6" type="ORF">M413DRAFT_124265</name>
</gene>
<dbReference type="PROSITE" id="PS50294">
    <property type="entry name" value="WD_REPEATS_REGION"/>
    <property type="match status" value="1"/>
</dbReference>
<dbReference type="PANTHER" id="PTHR44040:SF1">
    <property type="entry name" value="RETINOBLASTOMA-BINDING PROTEIN 5"/>
    <property type="match status" value="1"/>
</dbReference>
<evidence type="ECO:0000256" key="4">
    <source>
        <dbReference type="ARBA" id="ARBA00023242"/>
    </source>
</evidence>
<dbReference type="GO" id="GO:0048188">
    <property type="term" value="C:Set1C/COMPASS complex"/>
    <property type="evidence" value="ECO:0007669"/>
    <property type="project" value="InterPro"/>
</dbReference>
<dbReference type="InterPro" id="IPR019775">
    <property type="entry name" value="WD40_repeat_CS"/>
</dbReference>
<keyword evidence="3" id="KW-0677">Repeat</keyword>
<evidence type="ECO:0000313" key="7">
    <source>
        <dbReference type="Proteomes" id="UP000053424"/>
    </source>
</evidence>
<keyword evidence="2 5" id="KW-0853">WD repeat</keyword>
<dbReference type="AlphaFoldDB" id="A0A0C3CF37"/>
<name>A0A0C3CF37_HEBCY</name>
<keyword evidence="4" id="KW-0539">Nucleus</keyword>
<proteinExistence type="predicted"/>
<dbReference type="Proteomes" id="UP000053424">
    <property type="component" value="Unassembled WGS sequence"/>
</dbReference>